<dbReference type="AlphaFoldDB" id="A0A2S4HJ73"/>
<dbReference type="EMBL" id="PQGG01000009">
    <property type="protein sequence ID" value="POP54009.1"/>
    <property type="molecule type" value="Genomic_DNA"/>
</dbReference>
<evidence type="ECO:0000313" key="3">
    <source>
        <dbReference type="Proteomes" id="UP000237222"/>
    </source>
</evidence>
<dbReference type="OrthoDB" id="9134022at2"/>
<evidence type="ECO:0000259" key="1">
    <source>
        <dbReference type="Pfam" id="PF18735"/>
    </source>
</evidence>
<gene>
    <name evidence="2" type="ORF">C0068_04000</name>
</gene>
<protein>
    <recommendedName>
        <fullName evidence="1">RiboL-PSP-HEPN domain-containing protein</fullName>
    </recommendedName>
</protein>
<feature type="domain" description="RiboL-PSP-HEPN" evidence="1">
    <location>
        <begin position="12"/>
        <end position="174"/>
    </location>
</feature>
<dbReference type="Pfam" id="PF18735">
    <property type="entry name" value="HEPN_RiboL-PSP"/>
    <property type="match status" value="1"/>
</dbReference>
<comment type="caution">
    <text evidence="2">The sequence shown here is derived from an EMBL/GenBank/DDBJ whole genome shotgun (WGS) entry which is preliminary data.</text>
</comment>
<proteinExistence type="predicted"/>
<sequence length="179" mass="20419">MTKAADAFDRSILDAEDLLARFDAEKTSSNGKSGEVLKRAGLVMALAAWETYVKDRVADEFDIWLQSVEGSPIGKFVRKRLEQDLKRFFSPNSERTRRLFIDYFEIDITKEWAWQNFDAASAKKTLDTLIAKRGDAAHQANTSEHRSAEPHQVKREELEKGIRFLRGLVAATEKVKITK</sequence>
<reference evidence="2" key="1">
    <citation type="submission" date="2018-01" db="EMBL/GenBank/DDBJ databases">
        <authorList>
            <person name="Yu X.-D."/>
        </authorList>
    </citation>
    <scope>NUCLEOTIDE SEQUENCE</scope>
    <source>
        <strain evidence="2">ZX-21</strain>
    </source>
</reference>
<dbReference type="RefSeq" id="WP_103683208.1">
    <property type="nucleotide sequence ID" value="NZ_PQGG01000009.1"/>
</dbReference>
<accession>A0A2S4HJ73</accession>
<name>A0A2S4HJ73_9GAMM</name>
<evidence type="ECO:0000313" key="2">
    <source>
        <dbReference type="EMBL" id="POP54009.1"/>
    </source>
</evidence>
<dbReference type="InterPro" id="IPR041519">
    <property type="entry name" value="HEPN_RiboL-PSP"/>
</dbReference>
<organism evidence="2 3">
    <name type="scientific">Zhongshania marina</name>
    <dbReference type="NCBI Taxonomy" id="2304603"/>
    <lineage>
        <taxon>Bacteria</taxon>
        <taxon>Pseudomonadati</taxon>
        <taxon>Pseudomonadota</taxon>
        <taxon>Gammaproteobacteria</taxon>
        <taxon>Cellvibrionales</taxon>
        <taxon>Spongiibacteraceae</taxon>
        <taxon>Zhongshania</taxon>
    </lineage>
</organism>
<dbReference type="Proteomes" id="UP000237222">
    <property type="component" value="Unassembled WGS sequence"/>
</dbReference>